<dbReference type="EMBL" id="CAAALY010039515">
    <property type="protein sequence ID" value="VEL18975.1"/>
    <property type="molecule type" value="Genomic_DNA"/>
</dbReference>
<dbReference type="AlphaFoldDB" id="A0A3S4ZSX0"/>
<evidence type="ECO:0000313" key="1">
    <source>
        <dbReference type="EMBL" id="VEL18975.1"/>
    </source>
</evidence>
<accession>A0A3S4ZSX0</accession>
<name>A0A3S4ZSX0_9PLAT</name>
<evidence type="ECO:0000313" key="2">
    <source>
        <dbReference type="Proteomes" id="UP000784294"/>
    </source>
</evidence>
<protein>
    <submittedName>
        <fullName evidence="1">Uncharacterized protein</fullName>
    </submittedName>
</protein>
<dbReference type="Proteomes" id="UP000784294">
    <property type="component" value="Unassembled WGS sequence"/>
</dbReference>
<keyword evidence="2" id="KW-1185">Reference proteome</keyword>
<reference evidence="1" key="1">
    <citation type="submission" date="2018-11" db="EMBL/GenBank/DDBJ databases">
        <authorList>
            <consortium name="Pathogen Informatics"/>
        </authorList>
    </citation>
    <scope>NUCLEOTIDE SEQUENCE</scope>
</reference>
<organism evidence="1 2">
    <name type="scientific">Protopolystoma xenopodis</name>
    <dbReference type="NCBI Taxonomy" id="117903"/>
    <lineage>
        <taxon>Eukaryota</taxon>
        <taxon>Metazoa</taxon>
        <taxon>Spiralia</taxon>
        <taxon>Lophotrochozoa</taxon>
        <taxon>Platyhelminthes</taxon>
        <taxon>Monogenea</taxon>
        <taxon>Polyopisthocotylea</taxon>
        <taxon>Polystomatidea</taxon>
        <taxon>Polystomatidae</taxon>
        <taxon>Protopolystoma</taxon>
    </lineage>
</organism>
<sequence length="77" mass="8988">MSFFFRPEGNQALSQRISLRHSFQRQALTYRCTKSETSEQAKEVINQKKYHISPSNPMHQLPAQGGLLWPHGQSYWP</sequence>
<gene>
    <name evidence="1" type="ORF">PXEA_LOCUS12415</name>
</gene>
<comment type="caution">
    <text evidence="1">The sequence shown here is derived from an EMBL/GenBank/DDBJ whole genome shotgun (WGS) entry which is preliminary data.</text>
</comment>
<proteinExistence type="predicted"/>